<dbReference type="GO" id="GO:0004742">
    <property type="term" value="F:dihydrolipoyllysine-residue acetyltransferase activity"/>
    <property type="evidence" value="ECO:0007669"/>
    <property type="project" value="UniProtKB-UniRule"/>
</dbReference>
<keyword evidence="10" id="KW-0175">Coiled coil</keyword>
<keyword evidence="6 9" id="KW-0012">Acyltransferase</keyword>
<dbReference type="SUPFAM" id="SSF51230">
    <property type="entry name" value="Single hybrid motif"/>
    <property type="match status" value="2"/>
</dbReference>
<evidence type="ECO:0000256" key="1">
    <source>
        <dbReference type="ARBA" id="ARBA00007317"/>
    </source>
</evidence>
<evidence type="ECO:0000256" key="7">
    <source>
        <dbReference type="ARBA" id="ARBA00025211"/>
    </source>
</evidence>
<dbReference type="InterPro" id="IPR003016">
    <property type="entry name" value="2-oxoA_DH_lipoyl-BS"/>
</dbReference>
<dbReference type="Pfam" id="PF02817">
    <property type="entry name" value="E3_binding"/>
    <property type="match status" value="1"/>
</dbReference>
<accession>A0A4S8ET10</accession>
<dbReference type="CDD" id="cd06849">
    <property type="entry name" value="lipoyl_domain"/>
    <property type="match status" value="2"/>
</dbReference>
<dbReference type="InterPro" id="IPR023213">
    <property type="entry name" value="CAT-like_dom_sf"/>
</dbReference>
<dbReference type="InterPro" id="IPR006256">
    <property type="entry name" value="AcTrfase_Pyrv_DH_cplx"/>
</dbReference>
<dbReference type="SUPFAM" id="SSF52777">
    <property type="entry name" value="CoA-dependent acyltransferases"/>
    <property type="match status" value="1"/>
</dbReference>
<feature type="domain" description="Lipoyl-binding" evidence="11">
    <location>
        <begin position="3"/>
        <end position="77"/>
    </location>
</feature>
<comment type="similarity">
    <text evidence="1 9">Belongs to the 2-oxoacid dehydrogenase family.</text>
</comment>
<proteinExistence type="inferred from homology"/>
<evidence type="ECO:0000259" key="12">
    <source>
        <dbReference type="PROSITE" id="PS51826"/>
    </source>
</evidence>
<dbReference type="EMBL" id="STFG01000024">
    <property type="protein sequence ID" value="THT97967.1"/>
    <property type="molecule type" value="Genomic_DNA"/>
</dbReference>
<evidence type="ECO:0000313" key="14">
    <source>
        <dbReference type="Proteomes" id="UP000308917"/>
    </source>
</evidence>
<dbReference type="PROSITE" id="PS51826">
    <property type="entry name" value="PSBD"/>
    <property type="match status" value="1"/>
</dbReference>
<dbReference type="GO" id="GO:0031405">
    <property type="term" value="F:lipoic acid binding"/>
    <property type="evidence" value="ECO:0007669"/>
    <property type="project" value="TreeGrafter"/>
</dbReference>
<evidence type="ECO:0000313" key="13">
    <source>
        <dbReference type="EMBL" id="THT97967.1"/>
    </source>
</evidence>
<evidence type="ECO:0000256" key="8">
    <source>
        <dbReference type="ARBA" id="ARBA00048370"/>
    </source>
</evidence>
<dbReference type="Pfam" id="PF00198">
    <property type="entry name" value="2-oxoacid_dh"/>
    <property type="match status" value="1"/>
</dbReference>
<feature type="domain" description="Lipoyl-binding" evidence="11">
    <location>
        <begin position="119"/>
        <end position="193"/>
    </location>
</feature>
<organism evidence="13 14">
    <name type="scientific">Lampropedia puyangensis</name>
    <dbReference type="NCBI Taxonomy" id="1330072"/>
    <lineage>
        <taxon>Bacteria</taxon>
        <taxon>Pseudomonadati</taxon>
        <taxon>Pseudomonadota</taxon>
        <taxon>Betaproteobacteria</taxon>
        <taxon>Burkholderiales</taxon>
        <taxon>Comamonadaceae</taxon>
        <taxon>Lampropedia</taxon>
    </lineage>
</organism>
<keyword evidence="4" id="KW-0677">Repeat</keyword>
<dbReference type="Gene3D" id="3.30.559.10">
    <property type="entry name" value="Chloramphenicol acetyltransferase-like domain"/>
    <property type="match status" value="1"/>
</dbReference>
<dbReference type="InterPro" id="IPR050743">
    <property type="entry name" value="2-oxoacid_DH_E2_comp"/>
</dbReference>
<dbReference type="NCBIfam" id="TIGR01348">
    <property type="entry name" value="PDHac_trf_long"/>
    <property type="match status" value="1"/>
</dbReference>
<dbReference type="SUPFAM" id="SSF47005">
    <property type="entry name" value="Peripheral subunit-binding domain of 2-oxo acid dehydrogenase complex"/>
    <property type="match status" value="1"/>
</dbReference>
<sequence length="557" mass="57123">MALIDVKVPDIGDFDEVAVIEVLVKVGDTVKAEQSLITVESDKASMEIPSSHAGVVKSISVKLGDKVKQGSVIVQVEAEGAADAAAPASAAPAPATAAPVAAAPVHAPASAPAAKAAGPVEVRVPDIGDFSDVAVIEILVKAGDTVKEEQSLITVESDKASMEIPSSAAGVVESLAIKVGDKINKGDLVAVLQGVAGAAASAVAPAPATVAAPVAAPVQASAAVSAAPAAVANVPAHQPTTTPASNQLPHASPSIRKAARELGVPLAEVKGSGSKGRITLDDLQNFVKAVMSGSVRTAAQGAAPAAGGSGVGLDLLPWPKVDFTKFGEVEAKPLSRIKKISGANLSRNWVMIPHVTNNEEADITELEALRVQLNAENAKAKSDVKFTMLAFLIKASVAALKKFPEFNTSLDGDNLVYKKYYNIGFAADTPNGLVVPVIKNADQKSLSQIALEMTELSGKARAGKLSPAEMTGGCFSISSLGGIGGTSFTPIINAPEVAILGVSRSAMKPVWNGKEFEPRLMCPLSLSYDHRVIDGASAARFNAYLAQVLADFRRVLL</sequence>
<evidence type="ECO:0000256" key="3">
    <source>
        <dbReference type="ARBA" id="ARBA00022679"/>
    </source>
</evidence>
<dbReference type="FunFam" id="2.40.50.100:FF:000009">
    <property type="entry name" value="Acetyltransferase component of pyruvate dehydrogenase complex"/>
    <property type="match status" value="2"/>
</dbReference>
<dbReference type="Gene3D" id="4.10.320.10">
    <property type="entry name" value="E3-binding domain"/>
    <property type="match status" value="1"/>
</dbReference>
<comment type="catalytic activity">
    <reaction evidence="8 9">
        <text>N(6)-[(R)-dihydrolipoyl]-L-lysyl-[protein] + acetyl-CoA = N(6)-[(R)-S(8)-acetyldihydrolipoyl]-L-lysyl-[protein] + CoA</text>
        <dbReference type="Rhea" id="RHEA:17017"/>
        <dbReference type="Rhea" id="RHEA-COMP:10475"/>
        <dbReference type="Rhea" id="RHEA-COMP:10478"/>
        <dbReference type="ChEBI" id="CHEBI:57287"/>
        <dbReference type="ChEBI" id="CHEBI:57288"/>
        <dbReference type="ChEBI" id="CHEBI:83100"/>
        <dbReference type="ChEBI" id="CHEBI:83111"/>
        <dbReference type="EC" id="2.3.1.12"/>
    </reaction>
</comment>
<evidence type="ECO:0000259" key="11">
    <source>
        <dbReference type="PROSITE" id="PS50968"/>
    </source>
</evidence>
<dbReference type="PROSITE" id="PS00189">
    <property type="entry name" value="LIPOYL"/>
    <property type="match status" value="2"/>
</dbReference>
<dbReference type="PANTHER" id="PTHR43178:SF2">
    <property type="entry name" value="DIHYDROLIPOYLLYSINE-RESIDUE ACETYLTRANSFERASE COMPONENT OF PYRUVATE DEHYDROGENASE COMPLEX"/>
    <property type="match status" value="1"/>
</dbReference>
<evidence type="ECO:0000256" key="2">
    <source>
        <dbReference type="ARBA" id="ARBA00011484"/>
    </source>
</evidence>
<keyword evidence="5 9" id="KW-0450">Lipoyl</keyword>
<comment type="caution">
    <text evidence="13">The sequence shown here is derived from an EMBL/GenBank/DDBJ whole genome shotgun (WGS) entry which is preliminary data.</text>
</comment>
<dbReference type="PANTHER" id="PTHR43178">
    <property type="entry name" value="DIHYDROLIPOAMIDE ACETYLTRANSFERASE COMPONENT OF PYRUVATE DEHYDROGENASE COMPLEX"/>
    <property type="match status" value="1"/>
</dbReference>
<dbReference type="AlphaFoldDB" id="A0A4S8ET10"/>
<feature type="domain" description="Peripheral subunit-binding (PSBD)" evidence="12">
    <location>
        <begin position="250"/>
        <end position="287"/>
    </location>
</feature>
<dbReference type="OrthoDB" id="9805770at2"/>
<comment type="function">
    <text evidence="7">The pyruvate dehydrogenase complex catalyzes the overall conversion of pyruvate to acetyl-CoA and CO(2). It contains multiple copies of three enzymatic components: pyruvate dehydrogenase (E1), dihydrolipoamide acetyltransferase (E2) and lipoamide dehydrogenase (E3).</text>
</comment>
<dbReference type="PROSITE" id="PS50968">
    <property type="entry name" value="BIOTINYL_LIPOYL"/>
    <property type="match status" value="2"/>
</dbReference>
<dbReference type="Proteomes" id="UP000308917">
    <property type="component" value="Unassembled WGS sequence"/>
</dbReference>
<dbReference type="Gene3D" id="2.40.50.100">
    <property type="match status" value="2"/>
</dbReference>
<dbReference type="InterPro" id="IPR004167">
    <property type="entry name" value="PSBD"/>
</dbReference>
<dbReference type="InterPro" id="IPR001078">
    <property type="entry name" value="2-oxoacid_DH_actylTfrase"/>
</dbReference>
<evidence type="ECO:0000256" key="9">
    <source>
        <dbReference type="RuleBase" id="RU361137"/>
    </source>
</evidence>
<evidence type="ECO:0000256" key="5">
    <source>
        <dbReference type="ARBA" id="ARBA00022823"/>
    </source>
</evidence>
<keyword evidence="14" id="KW-1185">Reference proteome</keyword>
<dbReference type="InterPro" id="IPR036625">
    <property type="entry name" value="E3-bd_dom_sf"/>
</dbReference>
<dbReference type="Pfam" id="PF00364">
    <property type="entry name" value="Biotin_lipoyl"/>
    <property type="match status" value="2"/>
</dbReference>
<evidence type="ECO:0000256" key="10">
    <source>
        <dbReference type="SAM" id="Coils"/>
    </source>
</evidence>
<dbReference type="GO" id="GO:0005737">
    <property type="term" value="C:cytoplasm"/>
    <property type="evidence" value="ECO:0007669"/>
    <property type="project" value="TreeGrafter"/>
</dbReference>
<dbReference type="GO" id="GO:0045254">
    <property type="term" value="C:pyruvate dehydrogenase complex"/>
    <property type="evidence" value="ECO:0007669"/>
    <property type="project" value="UniProtKB-UniRule"/>
</dbReference>
<gene>
    <name evidence="13" type="primary">aceF</name>
    <name evidence="13" type="ORF">E9531_15240</name>
</gene>
<dbReference type="FunFam" id="3.30.559.10:FF:000004">
    <property type="entry name" value="Acetyltransferase component of pyruvate dehydrogenase complex"/>
    <property type="match status" value="1"/>
</dbReference>
<comment type="cofactor">
    <cofactor evidence="9">
        <name>(R)-lipoate</name>
        <dbReference type="ChEBI" id="CHEBI:83088"/>
    </cofactor>
    <text evidence="9">Binds 2 lipoyl cofactors covalently.</text>
</comment>
<dbReference type="EC" id="2.3.1.12" evidence="9"/>
<dbReference type="RefSeq" id="WP_136574629.1">
    <property type="nucleotide sequence ID" value="NZ_STFG01000024.1"/>
</dbReference>
<name>A0A4S8ET10_9BURK</name>
<dbReference type="InterPro" id="IPR000089">
    <property type="entry name" value="Biotin_lipoyl"/>
</dbReference>
<keyword evidence="3 9" id="KW-0808">Transferase</keyword>
<reference evidence="13 14" key="1">
    <citation type="journal article" date="2015" name="Antonie Van Leeuwenhoek">
        <title>Lampropedia puyangensis sp. nov., isolated from symptomatic bark of Populus ? euramericana canker and emended description of Lampropedia hyalina (Ehrenberg 1832) Lee et al. 2004.</title>
        <authorList>
            <person name="Li Y."/>
            <person name="Wang T."/>
            <person name="Piao C.G."/>
            <person name="Wang L.F."/>
            <person name="Tian G.Z."/>
            <person name="Zhu T.H."/>
            <person name="Guo M.W."/>
        </authorList>
    </citation>
    <scope>NUCLEOTIDE SEQUENCE [LARGE SCALE GENOMIC DNA]</scope>
    <source>
        <strain evidence="13 14">2-bin</strain>
    </source>
</reference>
<comment type="subunit">
    <text evidence="2 9">Forms a 24-polypeptide structural core with octahedral symmetry.</text>
</comment>
<dbReference type="GO" id="GO:0006086">
    <property type="term" value="P:pyruvate decarboxylation to acetyl-CoA"/>
    <property type="evidence" value="ECO:0007669"/>
    <property type="project" value="UniProtKB-UniRule"/>
</dbReference>
<protein>
    <recommendedName>
        <fullName evidence="9">Acetyltransferase component of pyruvate dehydrogenase complex</fullName>
        <ecNumber evidence="9">2.3.1.12</ecNumber>
    </recommendedName>
</protein>
<feature type="coiled-coil region" evidence="10">
    <location>
        <begin position="356"/>
        <end position="383"/>
    </location>
</feature>
<evidence type="ECO:0000256" key="6">
    <source>
        <dbReference type="ARBA" id="ARBA00023315"/>
    </source>
</evidence>
<dbReference type="InterPro" id="IPR011053">
    <property type="entry name" value="Single_hybrid_motif"/>
</dbReference>
<evidence type="ECO:0000256" key="4">
    <source>
        <dbReference type="ARBA" id="ARBA00022737"/>
    </source>
</evidence>